<evidence type="ECO:0000313" key="2">
    <source>
        <dbReference type="Proteomes" id="UP000472335"/>
    </source>
</evidence>
<evidence type="ECO:0000313" key="1">
    <source>
        <dbReference type="EMBL" id="NGO06602.1"/>
    </source>
</evidence>
<proteinExistence type="predicted"/>
<comment type="caution">
    <text evidence="1">The sequence shown here is derived from an EMBL/GenBank/DDBJ whole genome shotgun (WGS) entry which is preliminary data.</text>
</comment>
<gene>
    <name evidence="1" type="ORF">G5C60_02655</name>
</gene>
<name>A0A6G4UXV4_9ACTN</name>
<sequence>MTEEQARFYWLPHPGAAAPSDPWQPLSDAVYWERSARAPDRRALFASAPDWADDLQRVARAVFAADRYTNRRNGFDRWTRHIALSVPVANPDRWQRALPSLTALPAMVTGDRWEISFRPSGGKLVRGGPISFPVEQYAREVALFSGGLDSLGWAAQRATIRSPRALLLAMFEERNFETEQDHVYDAVYGLRERPVRRLDQSQTVRGPRGTGLRPDRSTRSRGLLYAATAVHGAAAERISVVHLPENGQLALNPPLSAARSGSCSTRSVHPWTPHHLNQVIAEVSTGEEDPDPTIRVEYPFATLTKGEVCAEGGLSAKTVLRTLPIPGITPWPAEGVLTASGTRTCRADLNPPAAAVVHDPHTRYRDARAGVSHPDTALSRAT</sequence>
<dbReference type="AlphaFoldDB" id="A0A6G4UXV4"/>
<keyword evidence="2" id="KW-1185">Reference proteome</keyword>
<organism evidence="1 2">
    <name type="scientific">Streptomyces scabichelini</name>
    <dbReference type="NCBI Taxonomy" id="2711217"/>
    <lineage>
        <taxon>Bacteria</taxon>
        <taxon>Bacillati</taxon>
        <taxon>Actinomycetota</taxon>
        <taxon>Actinomycetes</taxon>
        <taxon>Kitasatosporales</taxon>
        <taxon>Streptomycetaceae</taxon>
        <taxon>Streptomyces</taxon>
    </lineage>
</organism>
<reference evidence="1 2" key="1">
    <citation type="submission" date="2020-02" db="EMBL/GenBank/DDBJ databases">
        <title>Whole-genome analyses of novel actinobacteria.</title>
        <authorList>
            <person name="Sahin N."/>
            <person name="Gencbay T."/>
        </authorList>
    </citation>
    <scope>NUCLEOTIDE SEQUENCE [LARGE SCALE GENOMIC DNA]</scope>
    <source>
        <strain evidence="1 2">HC44</strain>
    </source>
</reference>
<dbReference type="EMBL" id="JAAKZY010000005">
    <property type="protein sequence ID" value="NGO06602.1"/>
    <property type="molecule type" value="Genomic_DNA"/>
</dbReference>
<protein>
    <submittedName>
        <fullName evidence="1">Uncharacterized protein</fullName>
    </submittedName>
</protein>
<accession>A0A6G4UXV4</accession>
<dbReference type="Proteomes" id="UP000472335">
    <property type="component" value="Unassembled WGS sequence"/>
</dbReference>
<dbReference type="RefSeq" id="WP_165254523.1">
    <property type="nucleotide sequence ID" value="NZ_JAAKZY010000005.1"/>
</dbReference>